<evidence type="ECO:0000313" key="2">
    <source>
        <dbReference type="EMBL" id="BAL85059.1"/>
    </source>
</evidence>
<protein>
    <submittedName>
        <fullName evidence="2">Uncharacterized protein</fullName>
    </submittedName>
</protein>
<dbReference type="RefSeq" id="WP_014431268.1">
    <property type="nucleotide sequence ID" value="NC_017078.1"/>
</dbReference>
<dbReference type="PATRIC" id="fig|927704.6.peg.3180"/>
<dbReference type="Proteomes" id="UP000007887">
    <property type="component" value="Plasmid pSRC1"/>
</dbReference>
<feature type="transmembrane region" description="Helical" evidence="1">
    <location>
        <begin position="132"/>
        <end position="155"/>
    </location>
</feature>
<feature type="transmembrane region" description="Helical" evidence="1">
    <location>
        <begin position="161"/>
        <end position="180"/>
    </location>
</feature>
<dbReference type="KEGG" id="sri:SELR_pSRC102520"/>
<reference evidence="2 3" key="1">
    <citation type="submission" date="2011-10" db="EMBL/GenBank/DDBJ databases">
        <title>Whole genome sequence of Selenomonas ruminantium subsp. lactilytica TAM6421.</title>
        <authorList>
            <person name="Oguchi A."/>
            <person name="Ankai A."/>
            <person name="Kaneko J."/>
            <person name="Yamada-Narita S."/>
            <person name="Fukui S."/>
            <person name="Takahashi M."/>
            <person name="Onodera T."/>
            <person name="Kojima S."/>
            <person name="Fushimi T."/>
            <person name="Abe N."/>
            <person name="Kamio Y."/>
            <person name="Yamazaki S."/>
            <person name="Fujita N."/>
        </authorList>
    </citation>
    <scope>NUCLEOTIDE SEQUENCE [LARGE SCALE GENOMIC DNA]</scope>
    <source>
        <strain evidence="3">NBRC 103574 / TAM6421</strain>
        <plasmid evidence="2 3">pSRC1</plasmid>
    </source>
</reference>
<feature type="transmembrane region" description="Helical" evidence="1">
    <location>
        <begin position="82"/>
        <end position="111"/>
    </location>
</feature>
<organism evidence="2 3">
    <name type="scientific">Selenomonas ruminantium subsp. lactilytica (strain NBRC 103574 / TAM6421)</name>
    <dbReference type="NCBI Taxonomy" id="927704"/>
    <lineage>
        <taxon>Bacteria</taxon>
        <taxon>Bacillati</taxon>
        <taxon>Bacillota</taxon>
        <taxon>Negativicutes</taxon>
        <taxon>Selenomonadales</taxon>
        <taxon>Selenomonadaceae</taxon>
        <taxon>Selenomonas</taxon>
    </lineage>
</organism>
<accession>I0GWC2</accession>
<dbReference type="OrthoDB" id="1667290at2"/>
<sequence>MLNTLKRWFIFESRFLSEDERYDKYLWLLKLSLLSTVFYVLAYVVNASAALFIMGAINTFLYLWLTVIIWQEAWKSRAVHFIFRLMLCAASSIFLTMMLFAFLGPLAFVLMAMVTVFANRKQLRKFLPYKKFLQYVGLWMVLTLLIFVLDTIWSLETAAEVFNLPIFLNLIKRLILFYFLYRLLRHEYLQGRPLKESIRILLLIPLTGLFLLLGWLTILPFGNVSSKSLFGDKDHDFLAMPGHG</sequence>
<evidence type="ECO:0000313" key="3">
    <source>
        <dbReference type="Proteomes" id="UP000007887"/>
    </source>
</evidence>
<keyword evidence="2" id="KW-0614">Plasmid</keyword>
<keyword evidence="1" id="KW-0812">Transmembrane</keyword>
<name>I0GWC2_SELRL</name>
<dbReference type="EMBL" id="AP012299">
    <property type="protein sequence ID" value="BAL85059.1"/>
    <property type="molecule type" value="Genomic_DNA"/>
</dbReference>
<keyword evidence="1" id="KW-1133">Transmembrane helix</keyword>
<keyword evidence="1" id="KW-0472">Membrane</keyword>
<feature type="transmembrane region" description="Helical" evidence="1">
    <location>
        <begin position="25"/>
        <end position="44"/>
    </location>
</feature>
<dbReference type="HOGENOM" id="CLU_1119549_0_0_9"/>
<geneLocation type="plasmid" evidence="2 3">
    <name>pSRC1</name>
</geneLocation>
<evidence type="ECO:0000256" key="1">
    <source>
        <dbReference type="SAM" id="Phobius"/>
    </source>
</evidence>
<gene>
    <name evidence="2" type="ordered locus">SELR_pSRC102520</name>
</gene>
<proteinExistence type="predicted"/>
<dbReference type="AlphaFoldDB" id="I0GWC2"/>
<feature type="transmembrane region" description="Helical" evidence="1">
    <location>
        <begin position="51"/>
        <end position="70"/>
    </location>
</feature>
<feature type="transmembrane region" description="Helical" evidence="1">
    <location>
        <begin position="200"/>
        <end position="221"/>
    </location>
</feature>